<proteinExistence type="predicted"/>
<dbReference type="PROSITE" id="PS51257">
    <property type="entry name" value="PROKAR_LIPOPROTEIN"/>
    <property type="match status" value="1"/>
</dbReference>
<dbReference type="AlphaFoldDB" id="A0A5C6A3C8"/>
<comment type="caution">
    <text evidence="1">The sequence shown here is derived from an EMBL/GenBank/DDBJ whole genome shotgun (WGS) entry which is preliminary data.</text>
</comment>
<name>A0A5C6A3C8_9BACT</name>
<dbReference type="Proteomes" id="UP000320176">
    <property type="component" value="Unassembled WGS sequence"/>
</dbReference>
<dbReference type="RefSeq" id="WP_146522594.1">
    <property type="nucleotide sequence ID" value="NZ_CP151726.1"/>
</dbReference>
<gene>
    <name evidence="1" type="ORF">Pla52n_55860</name>
</gene>
<sequence length="316" mass="34804">MAKFSQVQFKPSVDLSAIHAAYVVATGAACTDERTENLLVKPAAELNTRLLSSSIDIPMFWHSLYAAYAAGESEQTACESALSAGGCSELQLEQTGKAVARLVAECTGKFKKRFPKLEAQLELRANPLKTKWETCGPGLLIQSAALIWDSTPPTGWWPAKIHGWLVQPIRGGDGQFDAKTQRFWIEAMLTDGDPRIPEVLRVGWLVTQLAIARNSGTKVADSSGRMPWGLGTIPIVLAAGAELDLVHGPLPIADTVRWWRMGDDAIAKILIDWWGQWRQTKTSMPVALKALDKMLQSTRQPFLQRKIDLSDIEDEL</sequence>
<organism evidence="1 2">
    <name type="scientific">Stieleria varia</name>
    <dbReference type="NCBI Taxonomy" id="2528005"/>
    <lineage>
        <taxon>Bacteria</taxon>
        <taxon>Pseudomonadati</taxon>
        <taxon>Planctomycetota</taxon>
        <taxon>Planctomycetia</taxon>
        <taxon>Pirellulales</taxon>
        <taxon>Pirellulaceae</taxon>
        <taxon>Stieleria</taxon>
    </lineage>
</organism>
<dbReference type="EMBL" id="SJPN01000008">
    <property type="protein sequence ID" value="TWT93758.1"/>
    <property type="molecule type" value="Genomic_DNA"/>
</dbReference>
<evidence type="ECO:0000313" key="2">
    <source>
        <dbReference type="Proteomes" id="UP000320176"/>
    </source>
</evidence>
<accession>A0A5C6A3C8</accession>
<protein>
    <submittedName>
        <fullName evidence="1">Uncharacterized protein</fullName>
    </submittedName>
</protein>
<evidence type="ECO:0000313" key="1">
    <source>
        <dbReference type="EMBL" id="TWT93758.1"/>
    </source>
</evidence>
<keyword evidence="2" id="KW-1185">Reference proteome</keyword>
<dbReference type="OrthoDB" id="282164at2"/>
<reference evidence="1 2" key="1">
    <citation type="submission" date="2019-02" db="EMBL/GenBank/DDBJ databases">
        <title>Deep-cultivation of Planctomycetes and their phenomic and genomic characterization uncovers novel biology.</title>
        <authorList>
            <person name="Wiegand S."/>
            <person name="Jogler M."/>
            <person name="Boedeker C."/>
            <person name="Pinto D."/>
            <person name="Vollmers J."/>
            <person name="Rivas-Marin E."/>
            <person name="Kohn T."/>
            <person name="Peeters S.H."/>
            <person name="Heuer A."/>
            <person name="Rast P."/>
            <person name="Oberbeckmann S."/>
            <person name="Bunk B."/>
            <person name="Jeske O."/>
            <person name="Meyerdierks A."/>
            <person name="Storesund J.E."/>
            <person name="Kallscheuer N."/>
            <person name="Luecker S."/>
            <person name="Lage O.M."/>
            <person name="Pohl T."/>
            <person name="Merkel B.J."/>
            <person name="Hornburger P."/>
            <person name="Mueller R.-W."/>
            <person name="Bruemmer F."/>
            <person name="Labrenz M."/>
            <person name="Spormann A.M."/>
            <person name="Op Den Camp H."/>
            <person name="Overmann J."/>
            <person name="Amann R."/>
            <person name="Jetten M.S.M."/>
            <person name="Mascher T."/>
            <person name="Medema M.H."/>
            <person name="Devos D.P."/>
            <person name="Kaster A.-K."/>
            <person name="Ovreas L."/>
            <person name="Rohde M."/>
            <person name="Galperin M.Y."/>
            <person name="Jogler C."/>
        </authorList>
    </citation>
    <scope>NUCLEOTIDE SEQUENCE [LARGE SCALE GENOMIC DNA]</scope>
    <source>
        <strain evidence="1 2">Pla52n</strain>
    </source>
</reference>